<feature type="transmembrane region" description="Helical" evidence="7">
    <location>
        <begin position="426"/>
        <end position="445"/>
    </location>
</feature>
<keyword evidence="5 7" id="KW-1133">Transmembrane helix</keyword>
<organism evidence="8 9">
    <name type="scientific">Rhizorhapis suberifaciens</name>
    <name type="common">corky root of lettuce</name>
    <dbReference type="NCBI Taxonomy" id="13656"/>
    <lineage>
        <taxon>Bacteria</taxon>
        <taxon>Pseudomonadati</taxon>
        <taxon>Pseudomonadota</taxon>
        <taxon>Alphaproteobacteria</taxon>
        <taxon>Sphingomonadales</taxon>
        <taxon>Sphingomonadaceae</taxon>
        <taxon>Rhizorhapis</taxon>
    </lineage>
</organism>
<keyword evidence="9" id="KW-1185">Reference proteome</keyword>
<gene>
    <name evidence="8" type="ORF">HNQ99_001387</name>
</gene>
<reference evidence="8 9" key="1">
    <citation type="submission" date="2020-08" db="EMBL/GenBank/DDBJ databases">
        <title>Genomic Encyclopedia of Type Strains, Phase IV (KMG-IV): sequencing the most valuable type-strain genomes for metagenomic binning, comparative biology and taxonomic classification.</title>
        <authorList>
            <person name="Goeker M."/>
        </authorList>
    </citation>
    <scope>NUCLEOTIDE SEQUENCE [LARGE SCALE GENOMIC DNA]</scope>
    <source>
        <strain evidence="8 9">DSM 7465</strain>
    </source>
</reference>
<comment type="caution">
    <text evidence="8">The sequence shown here is derived from an EMBL/GenBank/DDBJ whole genome shotgun (WGS) entry which is preliminary data.</text>
</comment>
<evidence type="ECO:0000256" key="1">
    <source>
        <dbReference type="ARBA" id="ARBA00004651"/>
    </source>
</evidence>
<feature type="transmembrane region" description="Helical" evidence="7">
    <location>
        <begin position="12"/>
        <end position="33"/>
    </location>
</feature>
<feature type="transmembrane region" description="Helical" evidence="7">
    <location>
        <begin position="82"/>
        <end position="103"/>
    </location>
</feature>
<dbReference type="AlphaFoldDB" id="A0A840HT29"/>
<accession>A0A840HT29</accession>
<dbReference type="PANTHER" id="PTHR30250:SF10">
    <property type="entry name" value="LIPOPOLYSACCHARIDE BIOSYNTHESIS PROTEIN WZXC"/>
    <property type="match status" value="1"/>
</dbReference>
<feature type="transmembrane region" description="Helical" evidence="7">
    <location>
        <begin position="293"/>
        <end position="315"/>
    </location>
</feature>
<evidence type="ECO:0000256" key="3">
    <source>
        <dbReference type="ARBA" id="ARBA00022475"/>
    </source>
</evidence>
<evidence type="ECO:0000256" key="4">
    <source>
        <dbReference type="ARBA" id="ARBA00022692"/>
    </source>
</evidence>
<dbReference type="NCBIfam" id="NF007773">
    <property type="entry name" value="PRK10459.1"/>
    <property type="match status" value="1"/>
</dbReference>
<dbReference type="GO" id="GO:0005886">
    <property type="term" value="C:plasma membrane"/>
    <property type="evidence" value="ECO:0007669"/>
    <property type="project" value="UniProtKB-SubCell"/>
</dbReference>
<comment type="subcellular location">
    <subcellularLocation>
        <location evidence="1">Cell membrane</location>
        <topology evidence="1">Multi-pass membrane protein</topology>
    </subcellularLocation>
</comment>
<comment type="similarity">
    <text evidence="2">Belongs to the polysaccharide synthase family.</text>
</comment>
<dbReference type="Proteomes" id="UP000575068">
    <property type="component" value="Unassembled WGS sequence"/>
</dbReference>
<sequence length="486" mass="53091">MPGNLTRQAASVAKWTTFGSIAAALVSVVQISILARYLKPADFGAVALLMVILEICNVFVKIGFSDVLVVKAEATRRQLSTLYWVNIAVGAAMYGLLFLAAPWLDYQFETVRITAMARTLGLILLIGALVVQFEALMRRELMLRQLALFRTGSQIVGLLVAVYLAVMGYGVWALVFATLASQVALNLLLWVVAARQHWLPGSWGAFSEIDEFLRFGIYRVGAALLNALNSRVDQLAVGAFLGPVALGYYNLAFNLAMQPFQRINPILTQVSFPIFAKVKDDNLKLLKGYRKGLRLLVSVNAPLLLGLAVVAPLVVPALLGPGWAPVIPVVQVLSVAVLFRSAASINIGLILAKGKFRWPFYWNLALLAIVPMTIVFVSRFTGSVVMVSWALAVVNFFIFVVGYLLFPRRLLGRFDLSFLSDVGRPVLTACLMLPVITAVIDRLAIGSQWGQIVLLATLGGLIYTGASLLIQRQHTGEILEFLRSRG</sequence>
<dbReference type="CDD" id="cd13127">
    <property type="entry name" value="MATE_tuaB_like"/>
    <property type="match status" value="1"/>
</dbReference>
<dbReference type="InterPro" id="IPR050833">
    <property type="entry name" value="Poly_Biosynth_Transport"/>
</dbReference>
<proteinExistence type="inferred from homology"/>
<evidence type="ECO:0000256" key="6">
    <source>
        <dbReference type="ARBA" id="ARBA00023136"/>
    </source>
</evidence>
<keyword evidence="6 7" id="KW-0472">Membrane</keyword>
<dbReference type="PANTHER" id="PTHR30250">
    <property type="entry name" value="PST FAMILY PREDICTED COLANIC ACID TRANSPORTER"/>
    <property type="match status" value="1"/>
</dbReference>
<evidence type="ECO:0000256" key="2">
    <source>
        <dbReference type="ARBA" id="ARBA00007430"/>
    </source>
</evidence>
<feature type="transmembrane region" description="Helical" evidence="7">
    <location>
        <begin position="451"/>
        <end position="470"/>
    </location>
</feature>
<dbReference type="Pfam" id="PF13440">
    <property type="entry name" value="Polysacc_synt_3"/>
    <property type="match status" value="1"/>
</dbReference>
<feature type="transmembrane region" description="Helical" evidence="7">
    <location>
        <begin position="115"/>
        <end position="135"/>
    </location>
</feature>
<feature type="transmembrane region" description="Helical" evidence="7">
    <location>
        <begin position="386"/>
        <end position="406"/>
    </location>
</feature>
<feature type="transmembrane region" description="Helical" evidence="7">
    <location>
        <begin position="45"/>
        <end position="70"/>
    </location>
</feature>
<feature type="transmembrane region" description="Helical" evidence="7">
    <location>
        <begin position="360"/>
        <end position="380"/>
    </location>
</feature>
<evidence type="ECO:0000313" key="9">
    <source>
        <dbReference type="Proteomes" id="UP000575068"/>
    </source>
</evidence>
<evidence type="ECO:0000256" key="5">
    <source>
        <dbReference type="ARBA" id="ARBA00022989"/>
    </source>
</evidence>
<evidence type="ECO:0000256" key="7">
    <source>
        <dbReference type="SAM" id="Phobius"/>
    </source>
</evidence>
<protein>
    <submittedName>
        <fullName evidence="8">O-antigen/teichoic acid export membrane protein</fullName>
    </submittedName>
</protein>
<dbReference type="RefSeq" id="WP_184474895.1">
    <property type="nucleotide sequence ID" value="NZ_JACHOV010000004.1"/>
</dbReference>
<name>A0A840HT29_9SPHN</name>
<keyword evidence="3" id="KW-1003">Cell membrane</keyword>
<evidence type="ECO:0000313" key="8">
    <source>
        <dbReference type="EMBL" id="MBB4641083.1"/>
    </source>
</evidence>
<keyword evidence="4 7" id="KW-0812">Transmembrane</keyword>
<dbReference type="EMBL" id="JACHOV010000004">
    <property type="protein sequence ID" value="MBB4641083.1"/>
    <property type="molecule type" value="Genomic_DNA"/>
</dbReference>